<dbReference type="Gene3D" id="1.10.20.10">
    <property type="entry name" value="Histone, subunit A"/>
    <property type="match status" value="1"/>
</dbReference>
<feature type="compositionally biased region" description="Polar residues" evidence="7">
    <location>
        <begin position="406"/>
        <end position="415"/>
    </location>
</feature>
<dbReference type="GO" id="GO:0046982">
    <property type="term" value="F:protein heterodimerization activity"/>
    <property type="evidence" value="ECO:0007669"/>
    <property type="project" value="InterPro"/>
</dbReference>
<evidence type="ECO:0000259" key="8">
    <source>
        <dbReference type="SMART" id="SM00576"/>
    </source>
</evidence>
<comment type="subcellular location">
    <subcellularLocation>
        <location evidence="1">Nucleus</location>
    </subcellularLocation>
</comment>
<dbReference type="SMART" id="SM00576">
    <property type="entry name" value="BTP"/>
    <property type="match status" value="1"/>
</dbReference>
<dbReference type="CDD" id="cd08049">
    <property type="entry name" value="TAF8"/>
    <property type="match status" value="1"/>
</dbReference>
<name>A0A158PAY8_ANGCA</name>
<dbReference type="InterPro" id="IPR009072">
    <property type="entry name" value="Histone-fold"/>
</dbReference>
<evidence type="ECO:0000256" key="5">
    <source>
        <dbReference type="ARBA" id="ARBA00023163"/>
    </source>
</evidence>
<feature type="region of interest" description="Disordered" evidence="7">
    <location>
        <begin position="19"/>
        <end position="50"/>
    </location>
</feature>
<dbReference type="InterPro" id="IPR006565">
    <property type="entry name" value="BTP"/>
</dbReference>
<dbReference type="InterPro" id="IPR037818">
    <property type="entry name" value="TAF8"/>
</dbReference>
<accession>A0A158PAY8</accession>
<reference evidence="10" key="2">
    <citation type="submission" date="2016-04" db="UniProtKB">
        <authorList>
            <consortium name="WormBaseParasite"/>
        </authorList>
    </citation>
    <scope>IDENTIFICATION</scope>
</reference>
<reference evidence="9" key="1">
    <citation type="submission" date="2012-09" db="EMBL/GenBank/DDBJ databases">
        <authorList>
            <person name="Martin A.A."/>
        </authorList>
    </citation>
    <scope>NUCLEOTIDE SEQUENCE</scope>
</reference>
<dbReference type="Pfam" id="PF10406">
    <property type="entry name" value="TAF8_C"/>
    <property type="match status" value="1"/>
</dbReference>
<dbReference type="PANTHER" id="PTHR46469">
    <property type="entry name" value="TRANSCRIPTION INITIATION FACTOR TFIID SUBUNIT 8"/>
    <property type="match status" value="1"/>
</dbReference>
<feature type="compositionally biased region" description="Polar residues" evidence="7">
    <location>
        <begin position="433"/>
        <end position="446"/>
    </location>
</feature>
<evidence type="ECO:0000313" key="9">
    <source>
        <dbReference type="Proteomes" id="UP000035642"/>
    </source>
</evidence>
<dbReference type="Pfam" id="PF07524">
    <property type="entry name" value="Bromo_TP"/>
    <property type="match status" value="1"/>
</dbReference>
<feature type="compositionally biased region" description="Low complexity" evidence="7">
    <location>
        <begin position="25"/>
        <end position="36"/>
    </location>
</feature>
<keyword evidence="6" id="KW-0539">Nucleus</keyword>
<dbReference type="GO" id="GO:0006367">
    <property type="term" value="P:transcription initiation at RNA polymerase II promoter"/>
    <property type="evidence" value="ECO:0007669"/>
    <property type="project" value="TreeGrafter"/>
</dbReference>
<dbReference type="STRING" id="6313.A0A158PAY8"/>
<organism evidence="9 10">
    <name type="scientific">Angiostrongylus cantonensis</name>
    <name type="common">Rat lungworm</name>
    <dbReference type="NCBI Taxonomy" id="6313"/>
    <lineage>
        <taxon>Eukaryota</taxon>
        <taxon>Metazoa</taxon>
        <taxon>Ecdysozoa</taxon>
        <taxon>Nematoda</taxon>
        <taxon>Chromadorea</taxon>
        <taxon>Rhabditida</taxon>
        <taxon>Rhabditina</taxon>
        <taxon>Rhabditomorpha</taxon>
        <taxon>Strongyloidea</taxon>
        <taxon>Metastrongylidae</taxon>
        <taxon>Angiostrongylus</taxon>
    </lineage>
</organism>
<feature type="compositionally biased region" description="Acidic residues" evidence="7">
    <location>
        <begin position="274"/>
        <end position="292"/>
    </location>
</feature>
<dbReference type="WBParaSite" id="ACAC_0001013501-mRNA-1">
    <property type="protein sequence ID" value="ACAC_0001013501-mRNA-1"/>
    <property type="gene ID" value="ACAC_0001013501"/>
</dbReference>
<sequence>MDSPESGFTDEIDTYASLLEDDATSSSPPVSVRPIPLGIKPKSDDVLPEEWPEDDPYDQVIRQSVAAICSSIGFDAIDANMLEVLAQRMKNYICSISLGAKLNCEVAGRNILIASDVWLALADLGHKMDQLPGYLSHLRVTGTIAIAPPRERQEPPPVVPMLIGQSRPHPPYIHEFFPAFPEPHTYIHTEISGEPDLTYEAVRKTAAQRKREMERSLINYMMCMHAHSTLFPQFEMRVRNEAKQYLRYVEREREFRKNQKEAVKAGLVKREVCDGEEDSESDRDETASEEDLEDVAETEMNMMLQRIPPSCTVISPMPELRPYMSCLRSDEMKERGFYDDDDEEDNDKKENGDHNTLTRAVNAASEGDESESHGQDVRSTQKTSLHKTIRPSIKLKHQSEEKSKTKTLVPSSQQKENFDDYLNALGEKEPEGNKTSQETQHTPSSMQEDKTQVSKRKKKDPNDAFLRNTLDNVPVCGAFY</sequence>
<evidence type="ECO:0000256" key="4">
    <source>
        <dbReference type="ARBA" id="ARBA00023015"/>
    </source>
</evidence>
<dbReference type="PANTHER" id="PTHR46469:SF1">
    <property type="entry name" value="TRANSCRIPTION INITIATION FACTOR TFIID SUBUNIT 8"/>
    <property type="match status" value="1"/>
</dbReference>
<dbReference type="CDD" id="cd22918">
    <property type="entry name" value="HFD_TAF8"/>
    <property type="match status" value="1"/>
</dbReference>
<keyword evidence="5" id="KW-0804">Transcription</keyword>
<feature type="region of interest" description="Disordered" evidence="7">
    <location>
        <begin position="272"/>
        <end position="292"/>
    </location>
</feature>
<dbReference type="InterPro" id="IPR019473">
    <property type="entry name" value="TFIID_su8_C"/>
</dbReference>
<feature type="domain" description="Bromodomain associated" evidence="8">
    <location>
        <begin position="54"/>
        <end position="130"/>
    </location>
</feature>
<evidence type="ECO:0000256" key="2">
    <source>
        <dbReference type="ARBA" id="ARBA00008767"/>
    </source>
</evidence>
<dbReference type="Proteomes" id="UP000035642">
    <property type="component" value="Unassembled WGS sequence"/>
</dbReference>
<evidence type="ECO:0000256" key="3">
    <source>
        <dbReference type="ARBA" id="ARBA00017307"/>
    </source>
</evidence>
<keyword evidence="9" id="KW-1185">Reference proteome</keyword>
<evidence type="ECO:0000256" key="6">
    <source>
        <dbReference type="ARBA" id="ARBA00023242"/>
    </source>
</evidence>
<dbReference type="AlphaFoldDB" id="A0A158PAY8"/>
<feature type="region of interest" description="Disordered" evidence="7">
    <location>
        <begin position="336"/>
        <end position="467"/>
    </location>
</feature>
<evidence type="ECO:0000256" key="7">
    <source>
        <dbReference type="SAM" id="MobiDB-lite"/>
    </source>
</evidence>
<evidence type="ECO:0000313" key="10">
    <source>
        <dbReference type="WBParaSite" id="ACAC_0001013501-mRNA-1"/>
    </source>
</evidence>
<comment type="similarity">
    <text evidence="2">Belongs to the TAF8 family.</text>
</comment>
<dbReference type="SUPFAM" id="SSF47113">
    <property type="entry name" value="Histone-fold"/>
    <property type="match status" value="1"/>
</dbReference>
<proteinExistence type="inferred from homology"/>
<evidence type="ECO:0000256" key="1">
    <source>
        <dbReference type="ARBA" id="ARBA00004123"/>
    </source>
</evidence>
<dbReference type="GO" id="GO:0005669">
    <property type="term" value="C:transcription factor TFIID complex"/>
    <property type="evidence" value="ECO:0007669"/>
    <property type="project" value="InterPro"/>
</dbReference>
<keyword evidence="4" id="KW-0805">Transcription regulation</keyword>
<feature type="compositionally biased region" description="Basic residues" evidence="7">
    <location>
        <begin position="384"/>
        <end position="396"/>
    </location>
</feature>
<protein>
    <recommendedName>
        <fullName evidence="3">Transcription initiation factor TFIID subunit 8</fullName>
    </recommendedName>
</protein>